<evidence type="ECO:0000313" key="3">
    <source>
        <dbReference type="Proteomes" id="UP000680279"/>
    </source>
</evidence>
<name>A0ABQ4K7H4_9BACI</name>
<feature type="transmembrane region" description="Helical" evidence="1">
    <location>
        <begin position="152"/>
        <end position="173"/>
    </location>
</feature>
<dbReference type="RefSeq" id="WP_018706203.1">
    <property type="nucleotide sequence ID" value="NZ_BOQT01000006.1"/>
</dbReference>
<gene>
    <name evidence="2" type="ORF">J1TS3_19220</name>
</gene>
<keyword evidence="1" id="KW-1133">Transmembrane helix</keyword>
<feature type="transmembrane region" description="Helical" evidence="1">
    <location>
        <begin position="123"/>
        <end position="140"/>
    </location>
</feature>
<keyword evidence="3" id="KW-1185">Reference proteome</keyword>
<accession>A0ABQ4K7H4</accession>
<keyword evidence="1" id="KW-0812">Transmembrane</keyword>
<evidence type="ECO:0000256" key="1">
    <source>
        <dbReference type="SAM" id="Phobius"/>
    </source>
</evidence>
<proteinExistence type="predicted"/>
<evidence type="ECO:0000313" key="2">
    <source>
        <dbReference type="EMBL" id="GIN20788.1"/>
    </source>
</evidence>
<dbReference type="Proteomes" id="UP000680279">
    <property type="component" value="Unassembled WGS sequence"/>
</dbReference>
<dbReference type="EMBL" id="BOQT01000006">
    <property type="protein sequence ID" value="GIN20788.1"/>
    <property type="molecule type" value="Genomic_DNA"/>
</dbReference>
<feature type="transmembrane region" description="Helical" evidence="1">
    <location>
        <begin position="67"/>
        <end position="85"/>
    </location>
</feature>
<organism evidence="2 3">
    <name type="scientific">Siminovitchia fordii</name>
    <dbReference type="NCBI Taxonomy" id="254759"/>
    <lineage>
        <taxon>Bacteria</taxon>
        <taxon>Bacillati</taxon>
        <taxon>Bacillota</taxon>
        <taxon>Bacilli</taxon>
        <taxon>Bacillales</taxon>
        <taxon>Bacillaceae</taxon>
        <taxon>Siminovitchia</taxon>
    </lineage>
</organism>
<sequence length="180" mass="20665">MNLVAWMIVASEIGFWVFIILGLVTRYFLRLEKLGLFFLALTPVIDLLLLITTSIDLYRGATATKAHAIAAIYIGVSVAFGKSMIKWADEHFLYYVMKKGPKPQKRYGFDYAKHYFKSWGQHVIAYIIGSIFLQGLIYFINDPSRTQVLGDFWKLWSLILGIDFLIAISNFIWPKKAKAQ</sequence>
<feature type="transmembrane region" description="Helical" evidence="1">
    <location>
        <begin position="36"/>
        <end position="55"/>
    </location>
</feature>
<keyword evidence="1" id="KW-0472">Membrane</keyword>
<reference evidence="2 3" key="1">
    <citation type="submission" date="2021-03" db="EMBL/GenBank/DDBJ databases">
        <title>Antimicrobial resistance genes in bacteria isolated from Japanese honey, and their potential for conferring macrolide and lincosamide resistance in the American foulbrood pathogen Paenibacillus larvae.</title>
        <authorList>
            <person name="Okamoto M."/>
            <person name="Kumagai M."/>
            <person name="Kanamori H."/>
            <person name="Takamatsu D."/>
        </authorList>
    </citation>
    <scope>NUCLEOTIDE SEQUENCE [LARGE SCALE GENOMIC DNA]</scope>
    <source>
        <strain evidence="2 3">J1TS3</strain>
    </source>
</reference>
<protein>
    <submittedName>
        <fullName evidence="2">Uncharacterized protein</fullName>
    </submittedName>
</protein>
<comment type="caution">
    <text evidence="2">The sequence shown here is derived from an EMBL/GenBank/DDBJ whole genome shotgun (WGS) entry which is preliminary data.</text>
</comment>
<feature type="transmembrane region" description="Helical" evidence="1">
    <location>
        <begin position="6"/>
        <end position="29"/>
    </location>
</feature>